<dbReference type="EC" id="3.4.21.105" evidence="10"/>
<proteinExistence type="inferred from homology"/>
<dbReference type="RefSeq" id="WP_343972194.1">
    <property type="nucleotide sequence ID" value="NZ_BAAAJG010000003.1"/>
</dbReference>
<dbReference type="Pfam" id="PF01694">
    <property type="entry name" value="Rhomboid"/>
    <property type="match status" value="1"/>
</dbReference>
<dbReference type="SUPFAM" id="SSF144091">
    <property type="entry name" value="Rhomboid-like"/>
    <property type="match status" value="1"/>
</dbReference>
<accession>A0ABW4FCJ8</accession>
<feature type="region of interest" description="Disordered" evidence="7">
    <location>
        <begin position="1"/>
        <end position="23"/>
    </location>
</feature>
<comment type="caution">
    <text evidence="10">The sequence shown here is derived from an EMBL/GenBank/DDBJ whole genome shotgun (WGS) entry which is preliminary data.</text>
</comment>
<organism evidence="10 11">
    <name type="scientific">Pseudonocardia aurantiaca</name>
    <dbReference type="NCBI Taxonomy" id="75290"/>
    <lineage>
        <taxon>Bacteria</taxon>
        <taxon>Bacillati</taxon>
        <taxon>Actinomycetota</taxon>
        <taxon>Actinomycetes</taxon>
        <taxon>Pseudonocardiales</taxon>
        <taxon>Pseudonocardiaceae</taxon>
        <taxon>Pseudonocardia</taxon>
    </lineage>
</organism>
<name>A0ABW4FCJ8_9PSEU</name>
<evidence type="ECO:0000256" key="1">
    <source>
        <dbReference type="ARBA" id="ARBA00004141"/>
    </source>
</evidence>
<evidence type="ECO:0000256" key="3">
    <source>
        <dbReference type="ARBA" id="ARBA00022692"/>
    </source>
</evidence>
<dbReference type="EMBL" id="JBHUCP010000001">
    <property type="protein sequence ID" value="MFD1528058.1"/>
    <property type="molecule type" value="Genomic_DNA"/>
</dbReference>
<dbReference type="InterPro" id="IPR035952">
    <property type="entry name" value="Rhomboid-like_sf"/>
</dbReference>
<feature type="transmembrane region" description="Helical" evidence="8">
    <location>
        <begin position="269"/>
        <end position="291"/>
    </location>
</feature>
<keyword evidence="5 8" id="KW-1133">Transmembrane helix</keyword>
<evidence type="ECO:0000313" key="11">
    <source>
        <dbReference type="Proteomes" id="UP001597145"/>
    </source>
</evidence>
<keyword evidence="6 8" id="KW-0472">Membrane</keyword>
<evidence type="ECO:0000259" key="9">
    <source>
        <dbReference type="Pfam" id="PF01694"/>
    </source>
</evidence>
<feature type="transmembrane region" description="Helical" evidence="8">
    <location>
        <begin position="140"/>
        <end position="159"/>
    </location>
</feature>
<dbReference type="Gene3D" id="1.20.1540.10">
    <property type="entry name" value="Rhomboid-like"/>
    <property type="match status" value="1"/>
</dbReference>
<evidence type="ECO:0000256" key="4">
    <source>
        <dbReference type="ARBA" id="ARBA00022801"/>
    </source>
</evidence>
<evidence type="ECO:0000256" key="8">
    <source>
        <dbReference type="SAM" id="Phobius"/>
    </source>
</evidence>
<comment type="similarity">
    <text evidence="2">Belongs to the peptidase S54 family.</text>
</comment>
<feature type="transmembrane region" description="Helical" evidence="8">
    <location>
        <begin position="171"/>
        <end position="189"/>
    </location>
</feature>
<dbReference type="InterPro" id="IPR050925">
    <property type="entry name" value="Rhomboid_protease_S54"/>
</dbReference>
<keyword evidence="11" id="KW-1185">Reference proteome</keyword>
<sequence>MTHPAGPPTPPPHPGEPQSGPSAVCVRHKDRPTGLSCTRCGRPACPECLREASVGYQCVDCVGAARRGVRRGTTIAGAAPGTRPVVVPTLIALNVAIYLLTAVEAGSINGNAAAPLFGQWSLVARDVWAGEWWRIVTSGFLHIGLIHLLFNMWALWVLGRDMEIVLGRVRFLAVYMVSLLGGSAAVMVFTANQEVAGASGAVFGLMGGLAVVLRRMRVPAGQVIGLIAVNVVISVIIPGISLIGHLGGLVVGAGATAALVYAPARSRNVVQAGALAGLTVLLLLVIAITGLR</sequence>
<dbReference type="GO" id="GO:0008233">
    <property type="term" value="F:peptidase activity"/>
    <property type="evidence" value="ECO:0007669"/>
    <property type="project" value="UniProtKB-KW"/>
</dbReference>
<reference evidence="11" key="1">
    <citation type="journal article" date="2019" name="Int. J. Syst. Evol. Microbiol.">
        <title>The Global Catalogue of Microorganisms (GCM) 10K type strain sequencing project: providing services to taxonomists for standard genome sequencing and annotation.</title>
        <authorList>
            <consortium name="The Broad Institute Genomics Platform"/>
            <consortium name="The Broad Institute Genome Sequencing Center for Infectious Disease"/>
            <person name="Wu L."/>
            <person name="Ma J."/>
        </authorList>
    </citation>
    <scope>NUCLEOTIDE SEQUENCE [LARGE SCALE GENOMIC DNA]</scope>
    <source>
        <strain evidence="11">JCM 12165</strain>
    </source>
</reference>
<dbReference type="InterPro" id="IPR022764">
    <property type="entry name" value="Peptidase_S54_rhomboid_dom"/>
</dbReference>
<evidence type="ECO:0000256" key="5">
    <source>
        <dbReference type="ARBA" id="ARBA00022989"/>
    </source>
</evidence>
<evidence type="ECO:0000256" key="6">
    <source>
        <dbReference type="ARBA" id="ARBA00023136"/>
    </source>
</evidence>
<feature type="domain" description="Peptidase S54 rhomboid" evidence="9">
    <location>
        <begin position="130"/>
        <end position="260"/>
    </location>
</feature>
<gene>
    <name evidence="10" type="ORF">ACFSCY_01225</name>
</gene>
<comment type="subcellular location">
    <subcellularLocation>
        <location evidence="1">Membrane</location>
        <topology evidence="1">Multi-pass membrane protein</topology>
    </subcellularLocation>
</comment>
<keyword evidence="4 10" id="KW-0378">Hydrolase</keyword>
<dbReference type="GO" id="GO:0006508">
    <property type="term" value="P:proteolysis"/>
    <property type="evidence" value="ECO:0007669"/>
    <property type="project" value="UniProtKB-KW"/>
</dbReference>
<evidence type="ECO:0000256" key="7">
    <source>
        <dbReference type="SAM" id="MobiDB-lite"/>
    </source>
</evidence>
<evidence type="ECO:0000313" key="10">
    <source>
        <dbReference type="EMBL" id="MFD1528058.1"/>
    </source>
</evidence>
<evidence type="ECO:0000256" key="2">
    <source>
        <dbReference type="ARBA" id="ARBA00009045"/>
    </source>
</evidence>
<dbReference type="Proteomes" id="UP001597145">
    <property type="component" value="Unassembled WGS sequence"/>
</dbReference>
<protein>
    <submittedName>
        <fullName evidence="10">Rhomboid family intramembrane serine protease</fullName>
        <ecNumber evidence="10">3.4.21.105</ecNumber>
    </submittedName>
</protein>
<keyword evidence="3 8" id="KW-0812">Transmembrane</keyword>
<keyword evidence="10" id="KW-0645">Protease</keyword>
<feature type="transmembrane region" description="Helical" evidence="8">
    <location>
        <begin position="195"/>
        <end position="213"/>
    </location>
</feature>
<feature type="compositionally biased region" description="Pro residues" evidence="7">
    <location>
        <begin position="1"/>
        <end position="15"/>
    </location>
</feature>
<dbReference type="PANTHER" id="PTHR43731">
    <property type="entry name" value="RHOMBOID PROTEASE"/>
    <property type="match status" value="1"/>
</dbReference>
<dbReference type="PANTHER" id="PTHR43731:SF14">
    <property type="entry name" value="PRESENILIN-ASSOCIATED RHOMBOID-LIKE PROTEIN, MITOCHONDRIAL"/>
    <property type="match status" value="1"/>
</dbReference>